<dbReference type="PANTHER" id="PTHR47894:SF4">
    <property type="entry name" value="HTH-TYPE TRANSCRIPTIONAL REGULATOR GADX"/>
    <property type="match status" value="1"/>
</dbReference>
<reference evidence="5" key="1">
    <citation type="journal article" date="2014" name="Int. J. Syst. Evol. Microbiol.">
        <title>Complete genome sequence of Corynebacterium casei LMG S-19264T (=DSM 44701T), isolated from a smear-ripened cheese.</title>
        <authorList>
            <consortium name="US DOE Joint Genome Institute (JGI-PGF)"/>
            <person name="Walter F."/>
            <person name="Albersmeier A."/>
            <person name="Kalinowski J."/>
            <person name="Ruckert C."/>
        </authorList>
    </citation>
    <scope>NUCLEOTIDE SEQUENCE</scope>
    <source>
        <strain evidence="5">KCTC 32422</strain>
    </source>
</reference>
<keyword evidence="1" id="KW-0805">Transcription regulation</keyword>
<protein>
    <submittedName>
        <fullName evidence="5">AraC family transcriptional regulator</fullName>
    </submittedName>
</protein>
<dbReference type="SUPFAM" id="SSF46689">
    <property type="entry name" value="Homeodomain-like"/>
    <property type="match status" value="1"/>
</dbReference>
<proteinExistence type="predicted"/>
<feature type="domain" description="HTH araC/xylS-type" evidence="4">
    <location>
        <begin position="234"/>
        <end position="332"/>
    </location>
</feature>
<evidence type="ECO:0000313" key="6">
    <source>
        <dbReference type="Proteomes" id="UP000634139"/>
    </source>
</evidence>
<dbReference type="InterPro" id="IPR018060">
    <property type="entry name" value="HTH_AraC"/>
</dbReference>
<dbReference type="InterPro" id="IPR020449">
    <property type="entry name" value="Tscrpt_reg_AraC-type_HTH"/>
</dbReference>
<dbReference type="AlphaFoldDB" id="A0A918RMX7"/>
<keyword evidence="3" id="KW-0804">Transcription</keyword>
<evidence type="ECO:0000256" key="3">
    <source>
        <dbReference type="ARBA" id="ARBA00023163"/>
    </source>
</evidence>
<dbReference type="Pfam" id="PF12625">
    <property type="entry name" value="Arabinose_bd"/>
    <property type="match status" value="1"/>
</dbReference>
<dbReference type="InterPro" id="IPR032687">
    <property type="entry name" value="AraC-type_N"/>
</dbReference>
<name>A0A918RMX7_9SPHN</name>
<dbReference type="EMBL" id="BMZD01000006">
    <property type="protein sequence ID" value="GHA03547.1"/>
    <property type="molecule type" value="Genomic_DNA"/>
</dbReference>
<comment type="caution">
    <text evidence="5">The sequence shown here is derived from an EMBL/GenBank/DDBJ whole genome shotgun (WGS) entry which is preliminary data.</text>
</comment>
<evidence type="ECO:0000256" key="1">
    <source>
        <dbReference type="ARBA" id="ARBA00023015"/>
    </source>
</evidence>
<gene>
    <name evidence="5" type="ORF">GCM10011617_25830</name>
</gene>
<dbReference type="RefSeq" id="WP_189542216.1">
    <property type="nucleotide sequence ID" value="NZ_BMZD01000006.1"/>
</dbReference>
<accession>A0A918RMX7</accession>
<dbReference type="Proteomes" id="UP000634139">
    <property type="component" value="Unassembled WGS sequence"/>
</dbReference>
<evidence type="ECO:0000313" key="5">
    <source>
        <dbReference type="EMBL" id="GHA03547.1"/>
    </source>
</evidence>
<keyword evidence="2" id="KW-0238">DNA-binding</keyword>
<dbReference type="PROSITE" id="PS01124">
    <property type="entry name" value="HTH_ARAC_FAMILY_2"/>
    <property type="match status" value="1"/>
</dbReference>
<dbReference type="PANTHER" id="PTHR47894">
    <property type="entry name" value="HTH-TYPE TRANSCRIPTIONAL REGULATOR GADX"/>
    <property type="match status" value="1"/>
</dbReference>
<sequence>MPIQPHIRAVALLDLPAVALEAGIDPYAAMRDAGIDADTLHRPDITIPADRVAWLLDSLAERSGIADLGIRIAMRRRLANLGVIGLVLGQQSTMRDALAMTQRYRHLMTDAMSTHIETEGEIATLMVGFATGSSVPARQLRELALSTYIHLFRLLSGEHWVPLGVHFSHPAPKGATFHRRFFGCPVHFNSAFDGLECPSADLDRLNVNADAALARYAEGLLDTLPAPEGNAITSMVSRLIHALLPMGRASIGHVAKALSRTVRTLQRELDREGVAFTAILADIRADLALELLRDQSQSVEEIALRLGYSHPAAFIRFFRGRFGPSPGEWRKIRLAPLRAR</sequence>
<dbReference type="GO" id="GO:0000976">
    <property type="term" value="F:transcription cis-regulatory region binding"/>
    <property type="evidence" value="ECO:0007669"/>
    <property type="project" value="TreeGrafter"/>
</dbReference>
<keyword evidence="6" id="KW-1185">Reference proteome</keyword>
<dbReference type="GO" id="GO:0005829">
    <property type="term" value="C:cytosol"/>
    <property type="evidence" value="ECO:0007669"/>
    <property type="project" value="TreeGrafter"/>
</dbReference>
<dbReference type="Gene3D" id="1.10.10.60">
    <property type="entry name" value="Homeodomain-like"/>
    <property type="match status" value="1"/>
</dbReference>
<dbReference type="GO" id="GO:0003700">
    <property type="term" value="F:DNA-binding transcription factor activity"/>
    <property type="evidence" value="ECO:0007669"/>
    <property type="project" value="InterPro"/>
</dbReference>
<organism evidence="5 6">
    <name type="scientific">Novosphingobium arvoryzae</name>
    <dbReference type="NCBI Taxonomy" id="1256514"/>
    <lineage>
        <taxon>Bacteria</taxon>
        <taxon>Pseudomonadati</taxon>
        <taxon>Pseudomonadota</taxon>
        <taxon>Alphaproteobacteria</taxon>
        <taxon>Sphingomonadales</taxon>
        <taxon>Sphingomonadaceae</taxon>
        <taxon>Novosphingobium</taxon>
    </lineage>
</organism>
<dbReference type="PRINTS" id="PR00032">
    <property type="entry name" value="HTHARAC"/>
</dbReference>
<reference evidence="5" key="2">
    <citation type="submission" date="2020-09" db="EMBL/GenBank/DDBJ databases">
        <authorList>
            <person name="Sun Q."/>
            <person name="Kim S."/>
        </authorList>
    </citation>
    <scope>NUCLEOTIDE SEQUENCE</scope>
    <source>
        <strain evidence="5">KCTC 32422</strain>
    </source>
</reference>
<dbReference type="Pfam" id="PF12833">
    <property type="entry name" value="HTH_18"/>
    <property type="match status" value="1"/>
</dbReference>
<evidence type="ECO:0000256" key="2">
    <source>
        <dbReference type="ARBA" id="ARBA00023125"/>
    </source>
</evidence>
<dbReference type="InterPro" id="IPR009057">
    <property type="entry name" value="Homeodomain-like_sf"/>
</dbReference>
<evidence type="ECO:0000259" key="4">
    <source>
        <dbReference type="PROSITE" id="PS01124"/>
    </source>
</evidence>
<dbReference type="SMART" id="SM00342">
    <property type="entry name" value="HTH_ARAC"/>
    <property type="match status" value="1"/>
</dbReference>